<dbReference type="InterPro" id="IPR032675">
    <property type="entry name" value="LRR_dom_sf"/>
</dbReference>
<organism evidence="1 2">
    <name type="scientific">Jatropha curcas</name>
    <name type="common">Barbados nut</name>
    <dbReference type="NCBI Taxonomy" id="180498"/>
    <lineage>
        <taxon>Eukaryota</taxon>
        <taxon>Viridiplantae</taxon>
        <taxon>Streptophyta</taxon>
        <taxon>Embryophyta</taxon>
        <taxon>Tracheophyta</taxon>
        <taxon>Spermatophyta</taxon>
        <taxon>Magnoliopsida</taxon>
        <taxon>eudicotyledons</taxon>
        <taxon>Gunneridae</taxon>
        <taxon>Pentapetalae</taxon>
        <taxon>rosids</taxon>
        <taxon>fabids</taxon>
        <taxon>Malpighiales</taxon>
        <taxon>Euphorbiaceae</taxon>
        <taxon>Crotonoideae</taxon>
        <taxon>Jatropheae</taxon>
        <taxon>Jatropha</taxon>
    </lineage>
</organism>
<dbReference type="AlphaFoldDB" id="A0A067L0Q6"/>
<dbReference type="Proteomes" id="UP000027138">
    <property type="component" value="Unassembled WGS sequence"/>
</dbReference>
<dbReference type="STRING" id="180498.A0A067L0Q6"/>
<evidence type="ECO:0000313" key="1">
    <source>
        <dbReference type="EMBL" id="KDP42046.1"/>
    </source>
</evidence>
<keyword evidence="2" id="KW-1185">Reference proteome</keyword>
<gene>
    <name evidence="1" type="ORF">JCGZ_03535</name>
</gene>
<protein>
    <submittedName>
        <fullName evidence="1">Uncharacterized protein</fullName>
    </submittedName>
</protein>
<sequence length="61" mass="6922">MAKAYPWLQKVHLKHMTVMDDNLVLLAELLLGFKELVLVCCDEFGTCGLAVVASRCRYMSF</sequence>
<proteinExistence type="predicted"/>
<accession>A0A067L0Q6</accession>
<dbReference type="EMBL" id="KK914314">
    <property type="protein sequence ID" value="KDP42046.1"/>
    <property type="molecule type" value="Genomic_DNA"/>
</dbReference>
<evidence type="ECO:0000313" key="2">
    <source>
        <dbReference type="Proteomes" id="UP000027138"/>
    </source>
</evidence>
<reference evidence="1 2" key="1">
    <citation type="journal article" date="2014" name="PLoS ONE">
        <title>Global Analysis of Gene Expression Profiles in Physic Nut (Jatropha curcas L.) Seedlings Exposed to Salt Stress.</title>
        <authorList>
            <person name="Zhang L."/>
            <person name="Zhang C."/>
            <person name="Wu P."/>
            <person name="Chen Y."/>
            <person name="Li M."/>
            <person name="Jiang H."/>
            <person name="Wu G."/>
        </authorList>
    </citation>
    <scope>NUCLEOTIDE SEQUENCE [LARGE SCALE GENOMIC DNA]</scope>
    <source>
        <strain evidence="2">cv. GZQX0401</strain>
        <tissue evidence="1">Young leaves</tissue>
    </source>
</reference>
<dbReference type="Gene3D" id="3.80.10.10">
    <property type="entry name" value="Ribonuclease Inhibitor"/>
    <property type="match status" value="1"/>
</dbReference>
<name>A0A067L0Q6_JATCU</name>